<dbReference type="InterPro" id="IPR007170">
    <property type="entry name" value="SpoVG"/>
</dbReference>
<dbReference type="PANTHER" id="PTHR38429:SF1">
    <property type="entry name" value="SEPTATION PROTEIN SPOVG-RELATED"/>
    <property type="match status" value="1"/>
</dbReference>
<dbReference type="EMBL" id="JACQWF010000180">
    <property type="protein sequence ID" value="MBI4595527.1"/>
    <property type="molecule type" value="Genomic_DNA"/>
</dbReference>
<dbReference type="Pfam" id="PF04026">
    <property type="entry name" value="SpoVG"/>
    <property type="match status" value="1"/>
</dbReference>
<keyword evidence="2" id="KW-0717">Septation</keyword>
<proteinExistence type="predicted"/>
<gene>
    <name evidence="4" type="ORF">HY730_04010</name>
</gene>
<dbReference type="SUPFAM" id="SSF160537">
    <property type="entry name" value="SpoVG-like"/>
    <property type="match status" value="1"/>
</dbReference>
<evidence type="ECO:0000313" key="5">
    <source>
        <dbReference type="Proteomes" id="UP000772181"/>
    </source>
</evidence>
<sequence>MSSLQITDVKVYPFDTTGAGGKIKAFAEVVFNDALLIKGLKVVQGTGGGLFVSFPTQRSREGHFHELVVPLDNSIREMIRKKVIEEYKKLE</sequence>
<dbReference type="PANTHER" id="PTHR38429">
    <property type="entry name" value="SEPTATION PROTEIN SPOVG-RELATED"/>
    <property type="match status" value="1"/>
</dbReference>
<evidence type="ECO:0000256" key="1">
    <source>
        <dbReference type="ARBA" id="ARBA00022618"/>
    </source>
</evidence>
<evidence type="ECO:0000256" key="2">
    <source>
        <dbReference type="ARBA" id="ARBA00023210"/>
    </source>
</evidence>
<reference evidence="4" key="1">
    <citation type="submission" date="2020-07" db="EMBL/GenBank/DDBJ databases">
        <title>Huge and variable diversity of episymbiotic CPR bacteria and DPANN archaea in groundwater ecosystems.</title>
        <authorList>
            <person name="He C.Y."/>
            <person name="Keren R."/>
            <person name="Whittaker M."/>
            <person name="Farag I.F."/>
            <person name="Doudna J."/>
            <person name="Cate J.H.D."/>
            <person name="Banfield J.F."/>
        </authorList>
    </citation>
    <scope>NUCLEOTIDE SEQUENCE</scope>
    <source>
        <strain evidence="4">NC_groundwater_1482_Ag_S-0.65um_47_24</strain>
    </source>
</reference>
<dbReference type="InterPro" id="IPR036751">
    <property type="entry name" value="SpoVG_sf"/>
</dbReference>
<accession>A0A933GL14</accession>
<keyword evidence="1" id="KW-0132">Cell division</keyword>
<dbReference type="GO" id="GO:0030435">
    <property type="term" value="P:sporulation resulting in formation of a cellular spore"/>
    <property type="evidence" value="ECO:0007669"/>
    <property type="project" value="InterPro"/>
</dbReference>
<evidence type="ECO:0000256" key="3">
    <source>
        <dbReference type="ARBA" id="ARBA00023306"/>
    </source>
</evidence>
<dbReference type="Gene3D" id="3.30.1120.40">
    <property type="entry name" value="Stage V sporulation protein G"/>
    <property type="match status" value="1"/>
</dbReference>
<evidence type="ECO:0000313" key="4">
    <source>
        <dbReference type="EMBL" id="MBI4595527.1"/>
    </source>
</evidence>
<dbReference type="AlphaFoldDB" id="A0A933GL14"/>
<name>A0A933GL14_UNCTE</name>
<keyword evidence="3" id="KW-0131">Cell cycle</keyword>
<comment type="caution">
    <text evidence="4">The sequence shown here is derived from an EMBL/GenBank/DDBJ whole genome shotgun (WGS) entry which is preliminary data.</text>
</comment>
<organism evidence="4 5">
    <name type="scientific">Tectimicrobiota bacterium</name>
    <dbReference type="NCBI Taxonomy" id="2528274"/>
    <lineage>
        <taxon>Bacteria</taxon>
        <taxon>Pseudomonadati</taxon>
        <taxon>Nitrospinota/Tectimicrobiota group</taxon>
        <taxon>Candidatus Tectimicrobiota</taxon>
    </lineage>
</organism>
<protein>
    <submittedName>
        <fullName evidence="4">Septation protein SpoVG family protein</fullName>
    </submittedName>
</protein>
<dbReference type="Proteomes" id="UP000772181">
    <property type="component" value="Unassembled WGS sequence"/>
</dbReference>
<dbReference type="GO" id="GO:0000917">
    <property type="term" value="P:division septum assembly"/>
    <property type="evidence" value="ECO:0007669"/>
    <property type="project" value="UniProtKB-KW"/>
</dbReference>